<reference evidence="2" key="1">
    <citation type="submission" date="2016-10" db="EMBL/GenBank/DDBJ databases">
        <authorList>
            <person name="Varghese N."/>
        </authorList>
    </citation>
    <scope>NUCLEOTIDE SEQUENCE [LARGE SCALE GENOMIC DNA]</scope>
    <source>
        <strain evidence="2">DSM 45096 / BCRC 16803 / CGMCC 4.1857 / CIP 109030 / JCM 12277 / KCTC 19219 / NBRC 100920 / 33214</strain>
    </source>
</reference>
<name>A0A1H7HEC5_STRJI</name>
<proteinExistence type="predicted"/>
<organism evidence="1 2">
    <name type="scientific">Streptacidiphilus jiangxiensis</name>
    <dbReference type="NCBI Taxonomy" id="235985"/>
    <lineage>
        <taxon>Bacteria</taxon>
        <taxon>Bacillati</taxon>
        <taxon>Actinomycetota</taxon>
        <taxon>Actinomycetes</taxon>
        <taxon>Kitasatosporales</taxon>
        <taxon>Streptomycetaceae</taxon>
        <taxon>Streptacidiphilus</taxon>
    </lineage>
</organism>
<keyword evidence="2" id="KW-1185">Reference proteome</keyword>
<evidence type="ECO:0000313" key="1">
    <source>
        <dbReference type="EMBL" id="SEK47752.1"/>
    </source>
</evidence>
<accession>A0A1H7HEC5</accession>
<dbReference type="EMBL" id="FOAZ01000002">
    <property type="protein sequence ID" value="SEK47752.1"/>
    <property type="molecule type" value="Genomic_DNA"/>
</dbReference>
<dbReference type="AlphaFoldDB" id="A0A1H7HEC5"/>
<dbReference type="Proteomes" id="UP000183015">
    <property type="component" value="Unassembled WGS sequence"/>
</dbReference>
<sequence>MSTNLEPPPPWRPRPGWGTVRNYHTIPNDHGGVDIAFRFIPDDGSASTPVALADTEFNPAMLPAIGEFARGIMHGTNLTIKVPPDGIAESEALFREINSLELAKRALMYSERTDLAEDCGWTWTEDFTLQKAAPGITDQ</sequence>
<protein>
    <submittedName>
        <fullName evidence="1">Uncharacterized protein</fullName>
    </submittedName>
</protein>
<dbReference type="RefSeq" id="WP_143094156.1">
    <property type="nucleotide sequence ID" value="NZ_BBPN01000014.1"/>
</dbReference>
<evidence type="ECO:0000313" key="2">
    <source>
        <dbReference type="Proteomes" id="UP000183015"/>
    </source>
</evidence>
<gene>
    <name evidence="1" type="ORF">SAMN05414137_102152</name>
</gene>